<evidence type="ECO:0000256" key="4">
    <source>
        <dbReference type="ARBA" id="ARBA00022461"/>
    </source>
</evidence>
<dbReference type="GO" id="GO:0003085">
    <property type="term" value="P:negative regulation of systemic arterial blood pressure"/>
    <property type="evidence" value="ECO:0007669"/>
    <property type="project" value="TreeGrafter"/>
</dbReference>
<evidence type="ECO:0000256" key="12">
    <source>
        <dbReference type="ARBA" id="ARBA00023136"/>
    </source>
</evidence>
<keyword evidence="8" id="KW-0378">Hydrolase</keyword>
<evidence type="ECO:0000256" key="16">
    <source>
        <dbReference type="RuleBase" id="RU000679"/>
    </source>
</evidence>
<dbReference type="InterPro" id="IPR029058">
    <property type="entry name" value="AB_hydrolase_fold"/>
</dbReference>
<dbReference type="Pfam" id="PF05577">
    <property type="entry name" value="Peptidase_S28"/>
    <property type="match status" value="1"/>
</dbReference>
<keyword evidence="15 16" id="KW-0407">Ion channel</keyword>
<proteinExistence type="inferred from homology"/>
<evidence type="ECO:0000256" key="11">
    <source>
        <dbReference type="ARBA" id="ARBA00023065"/>
    </source>
</evidence>
<dbReference type="Gene3D" id="1.20.120.980">
    <property type="entry name" value="Serine carboxypeptidase S28, SKS domain"/>
    <property type="match status" value="1"/>
</dbReference>
<dbReference type="EMBL" id="CAJNOC010001819">
    <property type="protein sequence ID" value="CAF0893411.1"/>
    <property type="molecule type" value="Genomic_DNA"/>
</dbReference>
<evidence type="ECO:0000256" key="13">
    <source>
        <dbReference type="ARBA" id="ARBA00023180"/>
    </source>
</evidence>
<keyword evidence="14 16" id="KW-0739">Sodium transport</keyword>
<keyword evidence="13" id="KW-0325">Glycoprotein</keyword>
<evidence type="ECO:0000256" key="14">
    <source>
        <dbReference type="ARBA" id="ARBA00023201"/>
    </source>
</evidence>
<evidence type="ECO:0000256" key="5">
    <source>
        <dbReference type="ARBA" id="ARBA00022670"/>
    </source>
</evidence>
<dbReference type="GO" id="GO:0043535">
    <property type="term" value="P:regulation of blood vessel endothelial cell migration"/>
    <property type="evidence" value="ECO:0007669"/>
    <property type="project" value="TreeGrafter"/>
</dbReference>
<keyword evidence="7" id="KW-0732">Signal</keyword>
<dbReference type="SUPFAM" id="SSF53474">
    <property type="entry name" value="alpha/beta-Hydrolases"/>
    <property type="match status" value="1"/>
</dbReference>
<keyword evidence="5" id="KW-0645">Protease</keyword>
<dbReference type="PANTHER" id="PTHR11010:SF38">
    <property type="entry name" value="LYSOSOMAL PRO-X CARBOXYPEPTIDASE"/>
    <property type="match status" value="1"/>
</dbReference>
<comment type="similarity">
    <text evidence="2">Belongs to the peptidase S28 family.</text>
</comment>
<evidence type="ECO:0000256" key="15">
    <source>
        <dbReference type="ARBA" id="ARBA00023303"/>
    </source>
</evidence>
<dbReference type="PRINTS" id="PR01078">
    <property type="entry name" value="AMINACHANNEL"/>
</dbReference>
<dbReference type="GO" id="GO:0006508">
    <property type="term" value="P:proteolysis"/>
    <property type="evidence" value="ECO:0007669"/>
    <property type="project" value="UniProtKB-KW"/>
</dbReference>
<dbReference type="PANTHER" id="PTHR11010">
    <property type="entry name" value="PROTEASE S28 PRO-X CARBOXYPEPTIDASE-RELATED"/>
    <property type="match status" value="1"/>
</dbReference>
<keyword evidence="11 16" id="KW-0406">Ion transport</keyword>
<dbReference type="InterPro" id="IPR001873">
    <property type="entry name" value="ENaC"/>
</dbReference>
<dbReference type="InterPro" id="IPR008758">
    <property type="entry name" value="Peptidase_S28"/>
</dbReference>
<dbReference type="GO" id="GO:0016020">
    <property type="term" value="C:membrane"/>
    <property type="evidence" value="ECO:0007669"/>
    <property type="project" value="UniProtKB-SubCell"/>
</dbReference>
<organism evidence="17 18">
    <name type="scientific">Brachionus calyciflorus</name>
    <dbReference type="NCBI Taxonomy" id="104777"/>
    <lineage>
        <taxon>Eukaryota</taxon>
        <taxon>Metazoa</taxon>
        <taxon>Spiralia</taxon>
        <taxon>Gnathifera</taxon>
        <taxon>Rotifera</taxon>
        <taxon>Eurotatoria</taxon>
        <taxon>Monogononta</taxon>
        <taxon>Pseudotrocha</taxon>
        <taxon>Ploima</taxon>
        <taxon>Brachionidae</taxon>
        <taxon>Brachionus</taxon>
    </lineage>
</organism>
<dbReference type="Gene3D" id="2.60.470.10">
    <property type="entry name" value="Acid-sensing ion channels like domains"/>
    <property type="match status" value="1"/>
</dbReference>
<evidence type="ECO:0000256" key="1">
    <source>
        <dbReference type="ARBA" id="ARBA00004141"/>
    </source>
</evidence>
<evidence type="ECO:0000256" key="6">
    <source>
        <dbReference type="ARBA" id="ARBA00022692"/>
    </source>
</evidence>
<protein>
    <submittedName>
        <fullName evidence="17">Uncharacterized protein</fullName>
    </submittedName>
</protein>
<dbReference type="Pfam" id="PF00858">
    <property type="entry name" value="ASC"/>
    <property type="match status" value="1"/>
</dbReference>
<comment type="caution">
    <text evidence="17">The sequence shown here is derived from an EMBL/GenBank/DDBJ whole genome shotgun (WGS) entry which is preliminary data.</text>
</comment>
<evidence type="ECO:0000313" key="18">
    <source>
        <dbReference type="Proteomes" id="UP000663879"/>
    </source>
</evidence>
<sequence>MPTITVCNINYFTSEYASEYINNIWNLKQYSPDNFFIEYYFRHGILSNSINKKWGDSKEKLIWKVEYTIYSLNDSQFSYFYHPEHGNCYQINSGYDENGTNIPLLTTVRPGIVFIHNKSESPINVDGIALKPGTVTNVALQRTLNIQKPKPFSNCDLNNENKESINSDLYKFTINKTGQYYQKMCMAQCYQNELAKICNCTDPIFQSFLDKPFCNYDDSCLIEQFNKIFNESNRFCFDKCPMECEKMSFIKTVSSSQFGNNKWNEYFTEYYGLNNSDMALVNVYYETLGYTEITENESIDTVSLISNIGALINLINICLAITNDQIIQNCKNIKFFNQKVDHFNYDSNQQSFYQQRYIIYDKYFKGEGSPIMFCTGYEADIVDLCHENFFAWQLSEKHGALVVFAEHRYFGESLPFGNKSHTYPNHNYLLVDQTLNDYAVLIKYLKSNIAHAENSPVIAFGGSYGGMLAAWIRMKYPHLVEGSLASSAPVAQTDCYDYARIQTDMFRKSNEKCPDIVKKSWQMIDKLAETKDGLDKLKNIFGLCDQLSSDKVASFKQLLVSAYIFLVQSNYHHKTSIVKPLPALPVKAFCDKTINSLTSNNLEQEDNVLNAVSNGLQIFFNYTGQTKCLIFENLVNRDALSMGILGCNQKFFQLCMNGKTDMFQEDHFVFKEFSDNCKNRFNITPIENSFQTSYASIHDEYKSFSNIIFSNGLWDPYWTSGIYKFVNEKLPVILIEEAAHHADLLEPNENDPESLKKARLEEERIILKWIKDFNHAKLTRKFLKRK</sequence>
<dbReference type="GO" id="GO:0005272">
    <property type="term" value="F:sodium channel activity"/>
    <property type="evidence" value="ECO:0007669"/>
    <property type="project" value="UniProtKB-KW"/>
</dbReference>
<name>A0A813Z5T3_9BILA</name>
<comment type="subcellular location">
    <subcellularLocation>
        <location evidence="1">Membrane</location>
        <topology evidence="1">Multi-pass membrane protein</topology>
    </subcellularLocation>
</comment>
<keyword evidence="18" id="KW-1185">Reference proteome</keyword>
<dbReference type="OrthoDB" id="2130629at2759"/>
<keyword evidence="9" id="KW-1133">Transmembrane helix</keyword>
<evidence type="ECO:0000256" key="9">
    <source>
        <dbReference type="ARBA" id="ARBA00022989"/>
    </source>
</evidence>
<evidence type="ECO:0000256" key="3">
    <source>
        <dbReference type="ARBA" id="ARBA00022448"/>
    </source>
</evidence>
<dbReference type="Gene3D" id="3.40.50.1820">
    <property type="entry name" value="alpha/beta hydrolase"/>
    <property type="match status" value="1"/>
</dbReference>
<dbReference type="Proteomes" id="UP000663879">
    <property type="component" value="Unassembled WGS sequence"/>
</dbReference>
<comment type="similarity">
    <text evidence="16">Belongs to the amiloride-sensitive sodium channel (TC 1.A.6) family.</text>
</comment>
<evidence type="ECO:0000256" key="2">
    <source>
        <dbReference type="ARBA" id="ARBA00011079"/>
    </source>
</evidence>
<keyword evidence="3 16" id="KW-0813">Transport</keyword>
<keyword evidence="4 16" id="KW-0894">Sodium channel</keyword>
<evidence type="ECO:0000256" key="7">
    <source>
        <dbReference type="ARBA" id="ARBA00022729"/>
    </source>
</evidence>
<gene>
    <name evidence="17" type="ORF">OXX778_LOCUS11028</name>
</gene>
<dbReference type="GO" id="GO:0070008">
    <property type="term" value="F:serine-type exopeptidase activity"/>
    <property type="evidence" value="ECO:0007669"/>
    <property type="project" value="InterPro"/>
</dbReference>
<keyword evidence="10" id="KW-0915">Sodium</keyword>
<keyword evidence="12" id="KW-0472">Membrane</keyword>
<evidence type="ECO:0000313" key="17">
    <source>
        <dbReference type="EMBL" id="CAF0893411.1"/>
    </source>
</evidence>
<evidence type="ECO:0000256" key="10">
    <source>
        <dbReference type="ARBA" id="ARBA00023053"/>
    </source>
</evidence>
<evidence type="ECO:0000256" key="8">
    <source>
        <dbReference type="ARBA" id="ARBA00022801"/>
    </source>
</evidence>
<dbReference type="InterPro" id="IPR042269">
    <property type="entry name" value="Ser_carbopepase_S28_SKS"/>
</dbReference>
<keyword evidence="6 16" id="KW-0812">Transmembrane</keyword>
<reference evidence="17" key="1">
    <citation type="submission" date="2021-02" db="EMBL/GenBank/DDBJ databases">
        <authorList>
            <person name="Nowell W R."/>
        </authorList>
    </citation>
    <scope>NUCLEOTIDE SEQUENCE</scope>
    <source>
        <strain evidence="17">Ploen Becks lab</strain>
    </source>
</reference>
<dbReference type="GO" id="GO:0008239">
    <property type="term" value="F:dipeptidyl-peptidase activity"/>
    <property type="evidence" value="ECO:0007669"/>
    <property type="project" value="TreeGrafter"/>
</dbReference>
<accession>A0A813Z5T3</accession>
<dbReference type="AlphaFoldDB" id="A0A813Z5T3"/>